<evidence type="ECO:0000256" key="1">
    <source>
        <dbReference type="ARBA" id="ARBA00022574"/>
    </source>
</evidence>
<feature type="compositionally biased region" description="Polar residues" evidence="3">
    <location>
        <begin position="253"/>
        <end position="266"/>
    </location>
</feature>
<keyword evidence="5" id="KW-1185">Reference proteome</keyword>
<feature type="compositionally biased region" description="Low complexity" evidence="3">
    <location>
        <begin position="716"/>
        <end position="730"/>
    </location>
</feature>
<protein>
    <submittedName>
        <fullName evidence="4">WD40 repeat-like protein</fullName>
    </submittedName>
</protein>
<dbReference type="SUPFAM" id="SSF50978">
    <property type="entry name" value="WD40 repeat-like"/>
    <property type="match status" value="1"/>
</dbReference>
<dbReference type="PANTHER" id="PTHR19857">
    <property type="entry name" value="MITOCHONDRIAL DIVISION PROTEIN 1-RELATED"/>
    <property type="match status" value="1"/>
</dbReference>
<feature type="region of interest" description="Disordered" evidence="3">
    <location>
        <begin position="531"/>
        <end position="833"/>
    </location>
</feature>
<feature type="compositionally biased region" description="Polar residues" evidence="3">
    <location>
        <begin position="1153"/>
        <end position="1162"/>
    </location>
</feature>
<feature type="compositionally biased region" description="Basic and acidic residues" evidence="3">
    <location>
        <begin position="118"/>
        <end position="131"/>
    </location>
</feature>
<feature type="compositionally biased region" description="Low complexity" evidence="3">
    <location>
        <begin position="446"/>
        <end position="460"/>
    </location>
</feature>
<dbReference type="OrthoDB" id="3236053at2759"/>
<gene>
    <name evidence="4" type="ORF">BDN70DRAFT_871885</name>
</gene>
<feature type="region of interest" description="Disordered" evidence="3">
    <location>
        <begin position="1152"/>
        <end position="1171"/>
    </location>
</feature>
<dbReference type="AlphaFoldDB" id="A0A9P5ZED1"/>
<dbReference type="InterPro" id="IPR001680">
    <property type="entry name" value="WD40_rpt"/>
</dbReference>
<dbReference type="SMART" id="SM00320">
    <property type="entry name" value="WD40"/>
    <property type="match status" value="5"/>
</dbReference>
<dbReference type="EMBL" id="MU155139">
    <property type="protein sequence ID" value="KAF9484904.1"/>
    <property type="molecule type" value="Genomic_DNA"/>
</dbReference>
<reference evidence="4" key="1">
    <citation type="submission" date="2020-11" db="EMBL/GenBank/DDBJ databases">
        <authorList>
            <consortium name="DOE Joint Genome Institute"/>
            <person name="Ahrendt S."/>
            <person name="Riley R."/>
            <person name="Andreopoulos W."/>
            <person name="Labutti K."/>
            <person name="Pangilinan J."/>
            <person name="Ruiz-Duenas F.J."/>
            <person name="Barrasa J.M."/>
            <person name="Sanchez-Garcia M."/>
            <person name="Camarero S."/>
            <person name="Miyauchi S."/>
            <person name="Serrano A."/>
            <person name="Linde D."/>
            <person name="Babiker R."/>
            <person name="Drula E."/>
            <person name="Ayuso-Fernandez I."/>
            <person name="Pacheco R."/>
            <person name="Padilla G."/>
            <person name="Ferreira P."/>
            <person name="Barriuso J."/>
            <person name="Kellner H."/>
            <person name="Castanera R."/>
            <person name="Alfaro M."/>
            <person name="Ramirez L."/>
            <person name="Pisabarro A.G."/>
            <person name="Kuo A."/>
            <person name="Tritt A."/>
            <person name="Lipzen A."/>
            <person name="He G."/>
            <person name="Yan M."/>
            <person name="Ng V."/>
            <person name="Cullen D."/>
            <person name="Martin F."/>
            <person name="Rosso M.-N."/>
            <person name="Henrissat B."/>
            <person name="Hibbett D."/>
            <person name="Martinez A.T."/>
            <person name="Grigoriev I.V."/>
        </authorList>
    </citation>
    <scope>NUCLEOTIDE SEQUENCE</scope>
    <source>
        <strain evidence="4">CIRM-BRFM 674</strain>
    </source>
</reference>
<keyword evidence="1" id="KW-0853">WD repeat</keyword>
<evidence type="ECO:0000313" key="5">
    <source>
        <dbReference type="Proteomes" id="UP000807469"/>
    </source>
</evidence>
<proteinExistence type="predicted"/>
<feature type="compositionally biased region" description="Pro residues" evidence="3">
    <location>
        <begin position="593"/>
        <end position="616"/>
    </location>
</feature>
<feature type="region of interest" description="Disordered" evidence="3">
    <location>
        <begin position="229"/>
        <end position="460"/>
    </location>
</feature>
<dbReference type="InterPro" id="IPR015943">
    <property type="entry name" value="WD40/YVTN_repeat-like_dom_sf"/>
</dbReference>
<feature type="compositionally biased region" description="Acidic residues" evidence="3">
    <location>
        <begin position="342"/>
        <end position="354"/>
    </location>
</feature>
<feature type="compositionally biased region" description="Pro residues" evidence="3">
    <location>
        <begin position="569"/>
        <end position="578"/>
    </location>
</feature>
<sequence length="1171" mass="123811">MDNHTHEPPRAAASVNTLASALGISGTLRLLPQGSAPKPHIVLKRDYLEDKSADGSTAGTVRLSFIAGKRFTISKGQPLLFAIASPDDPDGKALLGDVNSFLLEASIVDVLSEGTEGQARRSGTEAPKMSERPNIGSLPPRMRKSVGPKLATAGGSDISSSALDAARAHRPLCSTAVQTEPTEVEKPTDVSSPRRTPLSIPHHLEHSPTQLPSPVSADHAREVIPDRLVPYEDAGDDGDYAHSDRSRSLSPMDLSSENNSPANSLMTLPASLAKGSKGDLPPESLLMQSPPLDTSQPMDVSEEASAAPPSPSAMSSTAAPSLPQVLTPAPSISELSSLSADSDSETSEPSEELEASLTNAVDEPQQVEPEEKELPKAAESAPALENVAPAHKSPSPAPVAPTQEAVNTPSASCAETQTPRVVPRVSEARVEDTPLQQPQKPSATRPAPVKSASSKSLSSAAPAFVKSVASSIQGTWDATPSAPYIPTPTVGNPLGIRPSSSLPLISKPIPTGPRSLTGLVPKKPVVVGARWSAARNSGPSTVGTSNSSISASSSSLSLSSTLTSLPSSPSIPPEPAPFVPKTDLSSILRYTSPSPPPSPPPPLPDSEPPSSPPPTQQPVNKWKRVVGSDKPLPKVHLIGPAPERAVVPEANPLKRPHESAESVSTGSSSQLTDTSDEDRPSKRSKTNSPAPPSPKPSPLVIRVKPLTHKTLPATLSTSILSPESASSTSSSDKDSTSKYAKPQLPPQPAPAFAKVMIPIPKGTVTLKHPLPPKPVIPVTGSSYRPSASRDPKADANRERDRRWERDDEREKERDPVPPPPPTSTDWPPTSPNKEFRLYGTLSAEPSVQKIALNGDGTLVAVVCSDRTLRILETRSSPVTEQVRLGHSAPIASACWLEGFSAPAVLTMCMDGSVAICMRGPNRDWKSSPLLTVPLPETRSQDTGAFCMAYSKGRIAVSVSSVVKVWLHINGTWQPQREIVRSGVTALKFVQDGNALIGGCRDGVLWYCEVPNGTLRMHAFLQAKPIVSIDVHPTGTYLLVAQEGGFAHLVTMRPNENKGVIERTYTSEKIQSMAQKGFTSAVFATKGQAVVYGTINGCALVWDRKKGSIVYGLKHPEGDPVQVAATFDGRPGFDGFMMTGTKQGRLFWWPVPQAKSSTGTPNASERKRQKVA</sequence>
<comment type="caution">
    <text evidence="4">The sequence shown here is derived from an EMBL/GenBank/DDBJ whole genome shotgun (WGS) entry which is preliminary data.</text>
</comment>
<feature type="region of interest" description="Disordered" evidence="3">
    <location>
        <begin position="114"/>
        <end position="216"/>
    </location>
</feature>
<dbReference type="Gene3D" id="2.130.10.10">
    <property type="entry name" value="YVTN repeat-like/Quinoprotein amine dehydrogenase"/>
    <property type="match status" value="1"/>
</dbReference>
<evidence type="ECO:0000256" key="2">
    <source>
        <dbReference type="ARBA" id="ARBA00022737"/>
    </source>
</evidence>
<keyword evidence="2" id="KW-0677">Repeat</keyword>
<feature type="compositionally biased region" description="Basic and acidic residues" evidence="3">
    <location>
        <begin position="787"/>
        <end position="815"/>
    </location>
</feature>
<organism evidence="4 5">
    <name type="scientific">Pholiota conissans</name>
    <dbReference type="NCBI Taxonomy" id="109636"/>
    <lineage>
        <taxon>Eukaryota</taxon>
        <taxon>Fungi</taxon>
        <taxon>Dikarya</taxon>
        <taxon>Basidiomycota</taxon>
        <taxon>Agaricomycotina</taxon>
        <taxon>Agaricomycetes</taxon>
        <taxon>Agaricomycetidae</taxon>
        <taxon>Agaricales</taxon>
        <taxon>Agaricineae</taxon>
        <taxon>Strophariaceae</taxon>
        <taxon>Pholiota</taxon>
    </lineage>
</organism>
<accession>A0A9P5ZED1</accession>
<feature type="compositionally biased region" description="Low complexity" evidence="3">
    <location>
        <begin position="539"/>
        <end position="568"/>
    </location>
</feature>
<feature type="compositionally biased region" description="Polar residues" evidence="3">
    <location>
        <begin position="404"/>
        <end position="419"/>
    </location>
</feature>
<evidence type="ECO:0000256" key="3">
    <source>
        <dbReference type="SAM" id="MobiDB-lite"/>
    </source>
</evidence>
<evidence type="ECO:0000313" key="4">
    <source>
        <dbReference type="EMBL" id="KAF9484904.1"/>
    </source>
</evidence>
<dbReference type="InterPro" id="IPR051179">
    <property type="entry name" value="WD_repeat_multifunction"/>
</dbReference>
<name>A0A9P5ZED1_9AGAR</name>
<dbReference type="Proteomes" id="UP000807469">
    <property type="component" value="Unassembled WGS sequence"/>
</dbReference>
<dbReference type="InterPro" id="IPR036322">
    <property type="entry name" value="WD40_repeat_dom_sf"/>
</dbReference>
<feature type="compositionally biased region" description="Low complexity" evidence="3">
    <location>
        <begin position="304"/>
        <end position="341"/>
    </location>
</feature>